<organism evidence="2 3">
    <name type="scientific">Mesorhizobium shangrilense</name>
    <dbReference type="NCBI Taxonomy" id="460060"/>
    <lineage>
        <taxon>Bacteria</taxon>
        <taxon>Pseudomonadati</taxon>
        <taxon>Pseudomonadota</taxon>
        <taxon>Alphaproteobacteria</taxon>
        <taxon>Hyphomicrobiales</taxon>
        <taxon>Phyllobacteriaceae</taxon>
        <taxon>Mesorhizobium</taxon>
    </lineage>
</organism>
<evidence type="ECO:0000313" key="3">
    <source>
        <dbReference type="Proteomes" id="UP001548832"/>
    </source>
</evidence>
<reference evidence="2 3" key="1">
    <citation type="submission" date="2024-06" db="EMBL/GenBank/DDBJ databases">
        <authorList>
            <person name="Kim D.-U."/>
        </authorList>
    </citation>
    <scope>NUCLEOTIDE SEQUENCE [LARGE SCALE GENOMIC DNA]</scope>
    <source>
        <strain evidence="2 3">KACC15460</strain>
    </source>
</reference>
<sequence length="131" mass="13936">MFRRIERAPAEGERPPSRWVPKRATNIGRNHLPSAAVLPMMKVRAMMKKTLTLVIAAQAAAALALLLVATFELTPGPAVAAQTATAEKTPVRQTSADDCSKATWPNIPQHCLDNSSGAGRTVSAVVVIPDN</sequence>
<keyword evidence="3" id="KW-1185">Reference proteome</keyword>
<evidence type="ECO:0000256" key="1">
    <source>
        <dbReference type="SAM" id="MobiDB-lite"/>
    </source>
</evidence>
<name>A0ABV2D608_9HYPH</name>
<evidence type="ECO:0000313" key="2">
    <source>
        <dbReference type="EMBL" id="MET2825472.1"/>
    </source>
</evidence>
<gene>
    <name evidence="2" type="ORF">ABVQ20_00615</name>
</gene>
<dbReference type="RefSeq" id="WP_354457566.1">
    <property type="nucleotide sequence ID" value="NZ_JBEWSZ010000001.1"/>
</dbReference>
<feature type="region of interest" description="Disordered" evidence="1">
    <location>
        <begin position="1"/>
        <end position="24"/>
    </location>
</feature>
<proteinExistence type="predicted"/>
<comment type="caution">
    <text evidence="2">The sequence shown here is derived from an EMBL/GenBank/DDBJ whole genome shotgun (WGS) entry which is preliminary data.</text>
</comment>
<dbReference type="EMBL" id="JBEWSZ010000001">
    <property type="protein sequence ID" value="MET2825472.1"/>
    <property type="molecule type" value="Genomic_DNA"/>
</dbReference>
<feature type="compositionally biased region" description="Basic and acidic residues" evidence="1">
    <location>
        <begin position="1"/>
        <end position="16"/>
    </location>
</feature>
<evidence type="ECO:0008006" key="4">
    <source>
        <dbReference type="Google" id="ProtNLM"/>
    </source>
</evidence>
<accession>A0ABV2D608</accession>
<dbReference type="Proteomes" id="UP001548832">
    <property type="component" value="Unassembled WGS sequence"/>
</dbReference>
<protein>
    <recommendedName>
        <fullName evidence="4">DUF680 domain-containing protein</fullName>
    </recommendedName>
</protein>